<gene>
    <name evidence="2" type="ORF">BCR36DRAFT_325059</name>
</gene>
<feature type="compositionally biased region" description="Basic residues" evidence="1">
    <location>
        <begin position="744"/>
        <end position="755"/>
    </location>
</feature>
<reference evidence="2 3" key="2">
    <citation type="submission" date="2016-08" db="EMBL/GenBank/DDBJ databases">
        <title>Pervasive Adenine N6-methylation of Active Genes in Fungi.</title>
        <authorList>
            <consortium name="DOE Joint Genome Institute"/>
            <person name="Mondo S.J."/>
            <person name="Dannebaum R.O."/>
            <person name="Kuo R.C."/>
            <person name="Labutti K."/>
            <person name="Haridas S."/>
            <person name="Kuo A."/>
            <person name="Salamov A."/>
            <person name="Ahrendt S.R."/>
            <person name="Lipzen A."/>
            <person name="Sullivan W."/>
            <person name="Andreopoulos W.B."/>
            <person name="Clum A."/>
            <person name="Lindquist E."/>
            <person name="Daum C."/>
            <person name="Ramamoorthy G.K."/>
            <person name="Gryganskyi A."/>
            <person name="Culley D."/>
            <person name="Magnuson J.K."/>
            <person name="James T.Y."/>
            <person name="O'Malley M.A."/>
            <person name="Stajich J.E."/>
            <person name="Spatafora J.W."/>
            <person name="Visel A."/>
            <person name="Grigoriev I.V."/>
        </authorList>
    </citation>
    <scope>NUCLEOTIDE SEQUENCE [LARGE SCALE GENOMIC DNA]</scope>
    <source>
        <strain evidence="3">finn</strain>
    </source>
</reference>
<feature type="region of interest" description="Disordered" evidence="1">
    <location>
        <begin position="127"/>
        <end position="175"/>
    </location>
</feature>
<evidence type="ECO:0000313" key="2">
    <source>
        <dbReference type="EMBL" id="ORX52220.1"/>
    </source>
</evidence>
<evidence type="ECO:0000313" key="3">
    <source>
        <dbReference type="Proteomes" id="UP000193719"/>
    </source>
</evidence>
<evidence type="ECO:0000256" key="1">
    <source>
        <dbReference type="SAM" id="MobiDB-lite"/>
    </source>
</evidence>
<name>A0A1Y1VC36_9FUNG</name>
<protein>
    <submittedName>
        <fullName evidence="2">Uncharacterized protein</fullName>
    </submittedName>
</protein>
<dbReference type="EMBL" id="MCFH01000016">
    <property type="protein sequence ID" value="ORX52220.1"/>
    <property type="molecule type" value="Genomic_DNA"/>
</dbReference>
<dbReference type="Proteomes" id="UP000193719">
    <property type="component" value="Unassembled WGS sequence"/>
</dbReference>
<comment type="caution">
    <text evidence="2">The sequence shown here is derived from an EMBL/GenBank/DDBJ whole genome shotgun (WGS) entry which is preliminary data.</text>
</comment>
<feature type="region of interest" description="Disordered" evidence="1">
    <location>
        <begin position="735"/>
        <end position="766"/>
    </location>
</feature>
<feature type="compositionally biased region" description="Polar residues" evidence="1">
    <location>
        <begin position="543"/>
        <end position="564"/>
    </location>
</feature>
<feature type="compositionally biased region" description="Basic and acidic residues" evidence="1">
    <location>
        <begin position="577"/>
        <end position="592"/>
    </location>
</feature>
<accession>A0A1Y1VC36</accession>
<feature type="region of interest" description="Disordered" evidence="1">
    <location>
        <begin position="543"/>
        <end position="614"/>
    </location>
</feature>
<reference evidence="2 3" key="1">
    <citation type="submission" date="2016-08" db="EMBL/GenBank/DDBJ databases">
        <title>Genomes of anaerobic fungi encode conserved fungal cellulosomes for biomass hydrolysis.</title>
        <authorList>
            <consortium name="DOE Joint Genome Institute"/>
            <person name="Haitjema C.H."/>
            <person name="Gilmore S.P."/>
            <person name="Henske J.K."/>
            <person name="Solomon K.V."/>
            <person name="De Groot R."/>
            <person name="Kuo A."/>
            <person name="Mondo S.J."/>
            <person name="Salamov A.A."/>
            <person name="Labutti K."/>
            <person name="Zhao Z."/>
            <person name="Chiniquy J."/>
            <person name="Barry K."/>
            <person name="Brewer H.M."/>
            <person name="Purvine S.O."/>
            <person name="Wright A.T."/>
            <person name="Boxma B."/>
            <person name="Van Alen T."/>
            <person name="Hackstein J.H."/>
            <person name="Baker S.E."/>
            <person name="Grigoriev I.V."/>
            <person name="O'Malley M.A."/>
        </authorList>
    </citation>
    <scope>NUCLEOTIDE SEQUENCE [LARGE SCALE GENOMIC DNA]</scope>
    <source>
        <strain evidence="3">finn</strain>
    </source>
</reference>
<organism evidence="2 3">
    <name type="scientific">Piromyces finnis</name>
    <dbReference type="NCBI Taxonomy" id="1754191"/>
    <lineage>
        <taxon>Eukaryota</taxon>
        <taxon>Fungi</taxon>
        <taxon>Fungi incertae sedis</taxon>
        <taxon>Chytridiomycota</taxon>
        <taxon>Chytridiomycota incertae sedis</taxon>
        <taxon>Neocallimastigomycetes</taxon>
        <taxon>Neocallimastigales</taxon>
        <taxon>Neocallimastigaceae</taxon>
        <taxon>Piromyces</taxon>
    </lineage>
</organism>
<feature type="compositionally biased region" description="Polar residues" evidence="1">
    <location>
        <begin position="602"/>
        <end position="611"/>
    </location>
</feature>
<keyword evidence="3" id="KW-1185">Reference proteome</keyword>
<feature type="region of interest" description="Disordered" evidence="1">
    <location>
        <begin position="494"/>
        <end position="514"/>
    </location>
</feature>
<feature type="region of interest" description="Disordered" evidence="1">
    <location>
        <begin position="340"/>
        <end position="373"/>
    </location>
</feature>
<feature type="region of interest" description="Disordered" evidence="1">
    <location>
        <begin position="392"/>
        <end position="412"/>
    </location>
</feature>
<sequence>MDSETINSTLNSSQLHDFGYSERKRYGQFNSTSDIFNIKEKSERGHEGGMNTDAASTIRTRRYQNHHYQPTCPFGRDDITVDNPHKVQNIYQDQSVTNEIRSNEGMMPQTEPNYNYPTEMAATEGTAFPSQNMPRSREGRRRGITPTSAASNGIERQEDIFVSREELQTPEQRKETLMKREKLDQLLNGDRQQAPLTEMITPSVNENPKINYATPYATSFDMKASSDSKPLNSAASVSSLAPFATIDYNPYENYFNAHRSMSSAQQLQAQAQAYNQQLPHNHDLPMSSDPHYHDHLYSIPQENCQNHDVNHYDSTQAQAQVHTEHSQDQMSPSLQTPYFHKTSSRPMPKGEDVHNLPPQKNMESVSFNDKGKGIEKNEIPPELLQQMACSSNYDKPSMNENPDFENHESLSKDHITSSFDKATALSDSNYLNKIMNDPHHHQHPTTQIDEEAITREKYEQAKNRFDELYNDIINTEDLKNHPELIEELNKISPDDLQRFQSPPPPPSHMNIENNAGKEDYMNSLEDLDKKLEKIDFNDHQQTKTLSTTMPNNNISPQEVNPSCSSRDHHHPHMNRRNYNESHIFDSIDDDPKTNASHPPPSISQSEDNMSATAKARVKASNSYNNIFGTPEYHAEVAKQEQEKRRLYSRRHWKLAQQNRSDIFCLGGDTAAVAEEQKIIKNELGETSLPPEVPTTIDRRATQMNLQASRDNPMNTTYSTMCHSFSTEDRQHIKEQPTFGISSKQSHRTYKSKSRKFTPTGSSQILF</sequence>
<dbReference type="OrthoDB" id="2157915at2759"/>
<feature type="compositionally biased region" description="Basic and acidic residues" evidence="1">
    <location>
        <begin position="155"/>
        <end position="175"/>
    </location>
</feature>
<feature type="compositionally biased region" description="Polar residues" evidence="1">
    <location>
        <begin position="756"/>
        <end position="766"/>
    </location>
</feature>
<proteinExistence type="predicted"/>
<dbReference type="AlphaFoldDB" id="A0A1Y1VC36"/>